<reference evidence="2 3" key="1">
    <citation type="submission" date="2024-01" db="EMBL/GenBank/DDBJ databases">
        <title>Niabella digestum sp. nov., isolated from waste digestion system.</title>
        <authorList>
            <person name="Zhang L."/>
        </authorList>
    </citation>
    <scope>NUCLEOTIDE SEQUENCE [LARGE SCALE GENOMIC DNA]</scope>
    <source>
        <strain evidence="2 3">A18</strain>
    </source>
</reference>
<protein>
    <recommendedName>
        <fullName evidence="4">Carboxypeptidase-like regulatory domain-containing protein</fullName>
    </recommendedName>
</protein>
<evidence type="ECO:0008006" key="4">
    <source>
        <dbReference type="Google" id="ProtNLM"/>
    </source>
</evidence>
<feature type="signal peptide" evidence="1">
    <location>
        <begin position="1"/>
        <end position="20"/>
    </location>
</feature>
<feature type="chain" id="PRO_5045648425" description="Carboxypeptidase-like regulatory domain-containing protein" evidence="1">
    <location>
        <begin position="21"/>
        <end position="260"/>
    </location>
</feature>
<sequence length="260" mass="30141">MKRFAYILFLLMGLGLDADAQIVIRGTVYDSTGMYPVQSVSVLATSGVGTITDANGDYEIKVSENDSIWFSYLNKPTRKFPVRTISTPYAFDISLQTFVTLLPTVKTRNRYYRQDSIQNRQDYAKIFNYEKPGLRVSSLNDGSVGFDLDALISSFQFKKNRRMQAFRDRLITQEQEAFIRHRFNKALIRRITQATDDSVITAFIEMYFPSYLFTSTASDYTFHKYIKDSYNRFLQGLLPPPLWREGATSEEDLILYRKED</sequence>
<dbReference type="SUPFAM" id="SSF49464">
    <property type="entry name" value="Carboxypeptidase regulatory domain-like"/>
    <property type="match status" value="1"/>
</dbReference>
<comment type="caution">
    <text evidence="2">The sequence shown here is derived from an EMBL/GenBank/DDBJ whole genome shotgun (WGS) entry which is preliminary data.</text>
</comment>
<proteinExistence type="predicted"/>
<evidence type="ECO:0000256" key="1">
    <source>
        <dbReference type="SAM" id="SignalP"/>
    </source>
</evidence>
<dbReference type="Proteomes" id="UP001357452">
    <property type="component" value="Unassembled WGS sequence"/>
</dbReference>
<dbReference type="RefSeq" id="WP_330974875.1">
    <property type="nucleotide sequence ID" value="NZ_JAZGLY010000004.1"/>
</dbReference>
<gene>
    <name evidence="2" type="ORF">V2H41_09295</name>
</gene>
<keyword evidence="1" id="KW-0732">Signal</keyword>
<dbReference type="InterPro" id="IPR008969">
    <property type="entry name" value="CarboxyPept-like_regulatory"/>
</dbReference>
<organism evidence="2 3">
    <name type="scientific">Niabella digestorum</name>
    <dbReference type="NCBI Taxonomy" id="3117701"/>
    <lineage>
        <taxon>Bacteria</taxon>
        <taxon>Pseudomonadati</taxon>
        <taxon>Bacteroidota</taxon>
        <taxon>Chitinophagia</taxon>
        <taxon>Chitinophagales</taxon>
        <taxon>Chitinophagaceae</taxon>
        <taxon>Niabella</taxon>
    </lineage>
</organism>
<name>A0ABU7RHJ1_9BACT</name>
<evidence type="ECO:0000313" key="3">
    <source>
        <dbReference type="Proteomes" id="UP001357452"/>
    </source>
</evidence>
<keyword evidence="3" id="KW-1185">Reference proteome</keyword>
<evidence type="ECO:0000313" key="2">
    <source>
        <dbReference type="EMBL" id="MEE6187468.1"/>
    </source>
</evidence>
<dbReference type="EMBL" id="JAZGLY010000004">
    <property type="protein sequence ID" value="MEE6187468.1"/>
    <property type="molecule type" value="Genomic_DNA"/>
</dbReference>
<accession>A0ABU7RHJ1</accession>